<sequence length="100" mass="11478">MQYRYPIEVQIDHLSDSGPWQAAHRYRRLSTGFGVRGTGTRDEVPELCRAPEKSALGFELCEAGYRYCIARVSVLDLVPVLHREVPVRSVFSRLTEARVW</sequence>
<organism evidence="1">
    <name type="scientific">Ananas comosus var. bracteatus</name>
    <name type="common">red pineapple</name>
    <dbReference type="NCBI Taxonomy" id="296719"/>
    <lineage>
        <taxon>Eukaryota</taxon>
        <taxon>Viridiplantae</taxon>
        <taxon>Streptophyta</taxon>
        <taxon>Embryophyta</taxon>
        <taxon>Tracheophyta</taxon>
        <taxon>Spermatophyta</taxon>
        <taxon>Magnoliopsida</taxon>
        <taxon>Liliopsida</taxon>
        <taxon>Poales</taxon>
        <taxon>Bromeliaceae</taxon>
        <taxon>Bromelioideae</taxon>
        <taxon>Ananas</taxon>
    </lineage>
</organism>
<dbReference type="AlphaFoldDB" id="A0A6V7NWW4"/>
<accession>A0A6V7NWW4</accession>
<protein>
    <submittedName>
        <fullName evidence="1">Uncharacterized protein</fullName>
    </submittedName>
</protein>
<reference evidence="1" key="1">
    <citation type="submission" date="2020-07" db="EMBL/GenBank/DDBJ databases">
        <authorList>
            <person name="Lin J."/>
        </authorList>
    </citation>
    <scope>NUCLEOTIDE SEQUENCE</scope>
</reference>
<name>A0A6V7NWW4_ANACO</name>
<dbReference type="EMBL" id="LR862142">
    <property type="protein sequence ID" value="CAD1822896.1"/>
    <property type="molecule type" value="Genomic_DNA"/>
</dbReference>
<gene>
    <name evidence="1" type="ORF">CB5_LOCUS6107</name>
</gene>
<proteinExistence type="predicted"/>
<evidence type="ECO:0000313" key="1">
    <source>
        <dbReference type="EMBL" id="CAD1822896.1"/>
    </source>
</evidence>